<dbReference type="SUPFAM" id="SSF56112">
    <property type="entry name" value="Protein kinase-like (PK-like)"/>
    <property type="match status" value="1"/>
</dbReference>
<dbReference type="EC" id="2.7.11.1" evidence="1"/>
<dbReference type="FunFam" id="3.30.200.20:FF:000042">
    <property type="entry name" value="Aurora kinase A"/>
    <property type="match status" value="1"/>
</dbReference>
<dbReference type="VEuPathDB" id="FungiDB:YALI0_C21758g"/>
<keyword evidence="3" id="KW-0597">Phosphoprotein</keyword>
<feature type="region of interest" description="Disordered" evidence="11">
    <location>
        <begin position="398"/>
        <end position="658"/>
    </location>
</feature>
<feature type="compositionally biased region" description="Polar residues" evidence="11">
    <location>
        <begin position="357"/>
        <end position="376"/>
    </location>
</feature>
<evidence type="ECO:0000256" key="2">
    <source>
        <dbReference type="ARBA" id="ARBA00022527"/>
    </source>
</evidence>
<dbReference type="InterPro" id="IPR011009">
    <property type="entry name" value="Kinase-like_dom_sf"/>
</dbReference>
<feature type="compositionally biased region" description="Polar residues" evidence="11">
    <location>
        <begin position="339"/>
        <end position="349"/>
    </location>
</feature>
<dbReference type="EMBL" id="KZ858968">
    <property type="protein sequence ID" value="RDW27123.1"/>
    <property type="molecule type" value="Genomic_DNA"/>
</dbReference>
<dbReference type="GO" id="GO:0004674">
    <property type="term" value="F:protein serine/threonine kinase activity"/>
    <property type="evidence" value="ECO:0007669"/>
    <property type="project" value="UniProtKB-KW"/>
</dbReference>
<dbReference type="GO" id="GO:0000011">
    <property type="term" value="P:vacuole inheritance"/>
    <property type="evidence" value="ECO:0007669"/>
    <property type="project" value="UniProtKB-ARBA"/>
</dbReference>
<protein>
    <recommendedName>
        <fullName evidence="1">non-specific serine/threonine protein kinase</fullName>
        <ecNumber evidence="1">2.7.11.1</ecNumber>
    </recommendedName>
</protein>
<dbReference type="GO" id="GO:0035556">
    <property type="term" value="P:intracellular signal transduction"/>
    <property type="evidence" value="ECO:0007669"/>
    <property type="project" value="TreeGrafter"/>
</dbReference>
<evidence type="ECO:0000256" key="10">
    <source>
        <dbReference type="PROSITE-ProRule" id="PRU10141"/>
    </source>
</evidence>
<evidence type="ECO:0000256" key="11">
    <source>
        <dbReference type="SAM" id="MobiDB-lite"/>
    </source>
</evidence>
<feature type="compositionally biased region" description="Basic and acidic residues" evidence="11">
    <location>
        <begin position="482"/>
        <end position="495"/>
    </location>
</feature>
<keyword evidence="2" id="KW-0723">Serine/threonine-protein kinase</keyword>
<feature type="compositionally biased region" description="Polar residues" evidence="11">
    <location>
        <begin position="597"/>
        <end position="618"/>
    </location>
</feature>
<comment type="catalytic activity">
    <reaction evidence="9">
        <text>L-seryl-[protein] + ATP = O-phospho-L-seryl-[protein] + ADP + H(+)</text>
        <dbReference type="Rhea" id="RHEA:17989"/>
        <dbReference type="Rhea" id="RHEA-COMP:9863"/>
        <dbReference type="Rhea" id="RHEA-COMP:11604"/>
        <dbReference type="ChEBI" id="CHEBI:15378"/>
        <dbReference type="ChEBI" id="CHEBI:29999"/>
        <dbReference type="ChEBI" id="CHEBI:30616"/>
        <dbReference type="ChEBI" id="CHEBI:83421"/>
        <dbReference type="ChEBI" id="CHEBI:456216"/>
        <dbReference type="EC" id="2.7.11.1"/>
    </reaction>
</comment>
<dbReference type="Proteomes" id="UP000256601">
    <property type="component" value="Unassembled WGS sequence"/>
</dbReference>
<feature type="region of interest" description="Disordered" evidence="11">
    <location>
        <begin position="339"/>
        <end position="386"/>
    </location>
</feature>
<dbReference type="PANTHER" id="PTHR24346:SF110">
    <property type="entry name" value="NON-SPECIFIC SERINE_THREONINE PROTEIN KINASE"/>
    <property type="match status" value="1"/>
</dbReference>
<evidence type="ECO:0000256" key="9">
    <source>
        <dbReference type="ARBA" id="ARBA00048679"/>
    </source>
</evidence>
<dbReference type="PROSITE" id="PS00107">
    <property type="entry name" value="PROTEIN_KINASE_ATP"/>
    <property type="match status" value="1"/>
</dbReference>
<evidence type="ECO:0000313" key="13">
    <source>
        <dbReference type="EMBL" id="AOW03219.1"/>
    </source>
</evidence>
<proteinExistence type="predicted"/>
<keyword evidence="5 10" id="KW-0547">Nucleotide-binding</keyword>
<dbReference type="GO" id="GO:0045033">
    <property type="term" value="P:peroxisome inheritance"/>
    <property type="evidence" value="ECO:0007669"/>
    <property type="project" value="UniProtKB-ARBA"/>
</dbReference>
<dbReference type="GO" id="GO:0005524">
    <property type="term" value="F:ATP binding"/>
    <property type="evidence" value="ECO:0007669"/>
    <property type="project" value="UniProtKB-UniRule"/>
</dbReference>
<dbReference type="Gene3D" id="1.10.510.10">
    <property type="entry name" value="Transferase(Phosphotransferase) domain 1"/>
    <property type="match status" value="1"/>
</dbReference>
<keyword evidence="4" id="KW-0808">Transferase</keyword>
<dbReference type="SMART" id="SM00220">
    <property type="entry name" value="S_TKc"/>
    <property type="match status" value="1"/>
</dbReference>
<evidence type="ECO:0000256" key="1">
    <source>
        <dbReference type="ARBA" id="ARBA00012513"/>
    </source>
</evidence>
<evidence type="ECO:0000256" key="3">
    <source>
        <dbReference type="ARBA" id="ARBA00022553"/>
    </source>
</evidence>
<evidence type="ECO:0000313" key="16">
    <source>
        <dbReference type="Proteomes" id="UP000256601"/>
    </source>
</evidence>
<dbReference type="Pfam" id="PF00069">
    <property type="entry name" value="Pkinase"/>
    <property type="match status" value="1"/>
</dbReference>
<dbReference type="GO" id="GO:0005737">
    <property type="term" value="C:cytoplasm"/>
    <property type="evidence" value="ECO:0007669"/>
    <property type="project" value="TreeGrafter"/>
</dbReference>
<evidence type="ECO:0000256" key="7">
    <source>
        <dbReference type="ARBA" id="ARBA00022840"/>
    </source>
</evidence>
<dbReference type="Proteomes" id="UP000182444">
    <property type="component" value="Chromosome 1C"/>
</dbReference>
<dbReference type="InterPro" id="IPR000719">
    <property type="entry name" value="Prot_kinase_dom"/>
</dbReference>
<dbReference type="FunFam" id="1.10.510.10:FF:000397">
    <property type="entry name" value="Serine/threonine-protein kinase KIN4"/>
    <property type="match status" value="1"/>
</dbReference>
<feature type="compositionally biased region" description="Polar residues" evidence="11">
    <location>
        <begin position="926"/>
        <end position="951"/>
    </location>
</feature>
<feature type="compositionally biased region" description="Low complexity" evidence="11">
    <location>
        <begin position="499"/>
        <end position="556"/>
    </location>
</feature>
<keyword evidence="6" id="KW-0418">Kinase</keyword>
<dbReference type="InterPro" id="IPR017441">
    <property type="entry name" value="Protein_kinase_ATP_BS"/>
</dbReference>
<feature type="domain" description="Protein kinase" evidence="12">
    <location>
        <begin position="15"/>
        <end position="284"/>
    </location>
</feature>
<dbReference type="AlphaFoldDB" id="A0A1D8NC60"/>
<dbReference type="PANTHER" id="PTHR24346">
    <property type="entry name" value="MAP/MICROTUBULE AFFINITY-REGULATING KINASE"/>
    <property type="match status" value="1"/>
</dbReference>
<dbReference type="eggNOG" id="KOG0583">
    <property type="taxonomic scope" value="Eukaryota"/>
</dbReference>
<dbReference type="VEuPathDB" id="FungiDB:YALI1_C30022g"/>
<feature type="compositionally biased region" description="Low complexity" evidence="11">
    <location>
        <begin position="866"/>
        <end position="877"/>
    </location>
</feature>
<evidence type="ECO:0000313" key="15">
    <source>
        <dbReference type="Proteomes" id="UP000182444"/>
    </source>
</evidence>
<evidence type="ECO:0000313" key="14">
    <source>
        <dbReference type="EMBL" id="RDW27123.1"/>
    </source>
</evidence>
<evidence type="ECO:0000259" key="12">
    <source>
        <dbReference type="PROSITE" id="PS50011"/>
    </source>
</evidence>
<dbReference type="PROSITE" id="PS00108">
    <property type="entry name" value="PROTEIN_KINASE_ST"/>
    <property type="match status" value="1"/>
</dbReference>
<dbReference type="OMA" id="EINVMEM"/>
<keyword evidence="7 10" id="KW-0067">ATP-binding</keyword>
<feature type="region of interest" description="Disordered" evidence="11">
    <location>
        <begin position="720"/>
        <end position="777"/>
    </location>
</feature>
<sequence>MSRQKKSREIRFGDYILGSTLGEGEFGKVKIGWRKDGKQPEQVAIKLIKRETVPPNSNREAKVHREINALKILTHPNIVRLEEVIQNDRYIGIVLEYASGGELFDHILTHKYLKEASACRLFAQLVSGVHYLHSKGIVHRDLKLENLLLDKHKNIIITDFGFANTFSRGSDGHVFDLMATSCGSPCYAAPELVVSDQKYTGRKVDVWSCGVILYAMLSGYLPYDDDPANPDSDNITQLYKYITTTALTFPEYVPPLPRDLLRRILVPDPRKRISLNDVRYHSWLAPHSRFLAITPKEWEDAVGKVAVPVKTHMPRSHSVQLSSGAPVFDSRLTKPSGVNIPNFSYNNRHSVGGTYSKPIQRQGESTIGATVSSNTPAGPRPISAGPCAATAAAASASKSHAAANPPTHASTPSVASLNIPEDTNNNSTSNSRQAPRSATYTGISQLTSPPGASPTSPKFDFDLPKPSIGTITEQPTPPSSPKVKEKGKEADDLGPRDLPAVPDTAPEATPPASAADTIPSAPATAPSAPVLEHQSFGASFGTSFSSSFAASDPSSPLVSSTRLPPGRKPRPTSYQPTPTQSSMQPPDSFPYMHMVNKNASVPGSANSVTPTSSQQSAQPVPLSLVTPSTAGSTFFRRPSSDDSQISFDERRKSGSFLVPQSSLPKVKYSDSMVQGELSSPQFRNSPSQVALSNWSNRNSVASMESGDEGVIGEVESVAEKKETDKEVVDTVAQSDTTLMPPPALPTSAQVPGKSTTPRAVSAESKTTSTSRTSMEKPLPVVPAASAAPAAVIPTAPSGAINPGAPNFSRPRPVSMQAPKAQTRSHRRGVASISYGADKLFGKIIGDNLDNDKDPRESKESVKDAKGGSSSAASGAGAPTAESTSKKRFSFFSNYSKESVESHEAHSTPSTSSRKILEPPALDRSHSMNQRQNRQVSASQVSTAESTHSSTARKVMDFFRRRSRVSAS</sequence>
<feature type="compositionally biased region" description="Basic and acidic residues" evidence="11">
    <location>
        <begin position="849"/>
        <end position="865"/>
    </location>
</feature>
<feature type="binding site" evidence="10">
    <location>
        <position position="46"/>
    </location>
    <ligand>
        <name>ATP</name>
        <dbReference type="ChEBI" id="CHEBI:30616"/>
    </ligand>
</feature>
<dbReference type="GeneID" id="2909832"/>
<evidence type="ECO:0000256" key="6">
    <source>
        <dbReference type="ARBA" id="ARBA00022777"/>
    </source>
</evidence>
<reference evidence="13 15" key="1">
    <citation type="journal article" date="2016" name="PLoS ONE">
        <title>Sequence Assembly of Yarrowia lipolytica Strain W29/CLIB89 Shows Transposable Element Diversity.</title>
        <authorList>
            <person name="Magnan C."/>
            <person name="Yu J."/>
            <person name="Chang I."/>
            <person name="Jahn E."/>
            <person name="Kanomata Y."/>
            <person name="Wu J."/>
            <person name="Zeller M."/>
            <person name="Oakes M."/>
            <person name="Baldi P."/>
            <person name="Sandmeyer S."/>
        </authorList>
    </citation>
    <scope>NUCLEOTIDE SEQUENCE [LARGE SCALE GENOMIC DNA]</scope>
    <source>
        <strain evidence="13">CLIB89</strain>
        <strain evidence="15">CLIB89(W29)</strain>
    </source>
</reference>
<feature type="compositionally biased region" description="Basic and acidic residues" evidence="11">
    <location>
        <begin position="914"/>
        <end position="925"/>
    </location>
</feature>
<name>A0A1D8NC60_YARLL</name>
<feature type="compositionally biased region" description="Polar residues" evidence="11">
    <location>
        <begin position="407"/>
        <end position="456"/>
    </location>
</feature>
<comment type="catalytic activity">
    <reaction evidence="8">
        <text>L-threonyl-[protein] + ATP = O-phospho-L-threonyl-[protein] + ADP + H(+)</text>
        <dbReference type="Rhea" id="RHEA:46608"/>
        <dbReference type="Rhea" id="RHEA-COMP:11060"/>
        <dbReference type="Rhea" id="RHEA-COMP:11605"/>
        <dbReference type="ChEBI" id="CHEBI:15378"/>
        <dbReference type="ChEBI" id="CHEBI:30013"/>
        <dbReference type="ChEBI" id="CHEBI:30616"/>
        <dbReference type="ChEBI" id="CHEBI:61977"/>
        <dbReference type="ChEBI" id="CHEBI:456216"/>
        <dbReference type="EC" id="2.7.11.1"/>
    </reaction>
</comment>
<feature type="region of interest" description="Disordered" evidence="11">
    <location>
        <begin position="793"/>
        <end position="967"/>
    </location>
</feature>
<dbReference type="EMBL" id="CP017555">
    <property type="protein sequence ID" value="AOW03219.1"/>
    <property type="molecule type" value="Genomic_DNA"/>
</dbReference>
<dbReference type="InterPro" id="IPR008271">
    <property type="entry name" value="Ser/Thr_kinase_AS"/>
</dbReference>
<evidence type="ECO:0000256" key="8">
    <source>
        <dbReference type="ARBA" id="ARBA00047899"/>
    </source>
</evidence>
<reference evidence="14 16" key="2">
    <citation type="submission" date="2018-07" db="EMBL/GenBank/DDBJ databases">
        <title>Draft Genome Assemblies for Five Robust Yarrowia lipolytica Strains Exhibiting High Lipid Production and Pentose Sugar Utilization and Sugar Alcohol Secretion from Undetoxified Lignocellulosic Biomass Hydrolysates.</title>
        <authorList>
            <consortium name="DOE Joint Genome Institute"/>
            <person name="Walker C."/>
            <person name="Ryu S."/>
            <person name="Na H."/>
            <person name="Zane M."/>
            <person name="LaButti K."/>
            <person name="Lipzen A."/>
            <person name="Haridas S."/>
            <person name="Barry K."/>
            <person name="Grigoriev I.V."/>
            <person name="Quarterman J."/>
            <person name="Slininger P."/>
            <person name="Dien B."/>
            <person name="Trinh C.T."/>
        </authorList>
    </citation>
    <scope>NUCLEOTIDE SEQUENCE [LARGE SCALE GENOMIC DNA]</scope>
    <source>
        <strain evidence="14 16">YB392</strain>
    </source>
</reference>
<organism evidence="13 15">
    <name type="scientific">Yarrowia lipolytica</name>
    <name type="common">Candida lipolytica</name>
    <dbReference type="NCBI Taxonomy" id="4952"/>
    <lineage>
        <taxon>Eukaryota</taxon>
        <taxon>Fungi</taxon>
        <taxon>Dikarya</taxon>
        <taxon>Ascomycota</taxon>
        <taxon>Saccharomycotina</taxon>
        <taxon>Dipodascomycetes</taxon>
        <taxon>Dipodascales</taxon>
        <taxon>Dipodascales incertae sedis</taxon>
        <taxon>Yarrowia</taxon>
    </lineage>
</organism>
<dbReference type="KEGG" id="yli:2909832"/>
<accession>A0A1D8NC60</accession>
<evidence type="ECO:0000256" key="4">
    <source>
        <dbReference type="ARBA" id="ARBA00022679"/>
    </source>
</evidence>
<dbReference type="PROSITE" id="PS50011">
    <property type="entry name" value="PROTEIN_KINASE_DOM"/>
    <property type="match status" value="1"/>
</dbReference>
<feature type="compositionally biased region" description="Polar residues" evidence="11">
    <location>
        <begin position="746"/>
        <end position="772"/>
    </location>
</feature>
<evidence type="ECO:0000256" key="5">
    <source>
        <dbReference type="ARBA" id="ARBA00022741"/>
    </source>
</evidence>
<feature type="compositionally biased region" description="Low complexity" evidence="11">
    <location>
        <begin position="571"/>
        <end position="586"/>
    </location>
</feature>
<gene>
    <name evidence="14" type="ORF">B0I71DRAFT_129698</name>
    <name evidence="13" type="ORF">YALI1_C30022g</name>
</gene>